<name>A0A8I2YMW8_9AGAM</name>
<dbReference type="Proteomes" id="UP000683000">
    <property type="component" value="Unassembled WGS sequence"/>
</dbReference>
<proteinExistence type="predicted"/>
<accession>A0A8I2YMW8</accession>
<evidence type="ECO:0000313" key="2">
    <source>
        <dbReference type="Proteomes" id="UP000683000"/>
    </source>
</evidence>
<comment type="caution">
    <text evidence="1">The sequence shown here is derived from an EMBL/GenBank/DDBJ whole genome shotgun (WGS) entry which is preliminary data.</text>
</comment>
<dbReference type="AlphaFoldDB" id="A0A8I2YMW8"/>
<organism evidence="1 2">
    <name type="scientific">Boletus reticuloceps</name>
    <dbReference type="NCBI Taxonomy" id="495285"/>
    <lineage>
        <taxon>Eukaryota</taxon>
        <taxon>Fungi</taxon>
        <taxon>Dikarya</taxon>
        <taxon>Basidiomycota</taxon>
        <taxon>Agaricomycotina</taxon>
        <taxon>Agaricomycetes</taxon>
        <taxon>Agaricomycetidae</taxon>
        <taxon>Boletales</taxon>
        <taxon>Boletineae</taxon>
        <taxon>Boletaceae</taxon>
        <taxon>Boletoideae</taxon>
        <taxon>Boletus</taxon>
    </lineage>
</organism>
<dbReference type="Pfam" id="PF20180">
    <property type="entry name" value="UQCC2_CBP6"/>
    <property type="match status" value="1"/>
</dbReference>
<gene>
    <name evidence="1" type="ORF">JVT61DRAFT_4709</name>
</gene>
<dbReference type="EMBL" id="JAGFBS010000019">
    <property type="protein sequence ID" value="KAG6374068.1"/>
    <property type="molecule type" value="Genomic_DNA"/>
</dbReference>
<sequence length="107" mass="12477">MAPSKYVQRLKSIAAAWPTDPFRPNLQLKTFFESLATHPHLTPNAVQSAKVLLENGIQHRLRQYPLSKKTLEPASMPKHYQRLGQGYERSVQGIRRPWWQVVFGIWR</sequence>
<dbReference type="OrthoDB" id="2107880at2759"/>
<keyword evidence="2" id="KW-1185">Reference proteome</keyword>
<evidence type="ECO:0000313" key="1">
    <source>
        <dbReference type="EMBL" id="KAG6374068.1"/>
    </source>
</evidence>
<protein>
    <submittedName>
        <fullName evidence="1">Uncharacterized protein</fullName>
    </submittedName>
</protein>
<reference evidence="1" key="1">
    <citation type="submission" date="2021-03" db="EMBL/GenBank/DDBJ databases">
        <title>Evolutionary innovations through gain and loss of genes in the ectomycorrhizal Boletales.</title>
        <authorList>
            <person name="Wu G."/>
            <person name="Miyauchi S."/>
            <person name="Morin E."/>
            <person name="Yang Z.-L."/>
            <person name="Xu J."/>
            <person name="Martin F.M."/>
        </authorList>
    </citation>
    <scope>NUCLEOTIDE SEQUENCE</scope>
    <source>
        <strain evidence="1">BR01</strain>
    </source>
</reference>